<proteinExistence type="predicted"/>
<dbReference type="RefSeq" id="WP_105392234.1">
    <property type="nucleotide sequence ID" value="NZ_PUIQ01000033.1"/>
</dbReference>
<evidence type="ECO:0000313" key="3">
    <source>
        <dbReference type="EMBL" id="PQP15083.1"/>
    </source>
</evidence>
<evidence type="ECO:0000256" key="1">
    <source>
        <dbReference type="SAM" id="MobiDB-lite"/>
    </source>
</evidence>
<evidence type="ECO:0008006" key="5">
    <source>
        <dbReference type="Google" id="ProtNLM"/>
    </source>
</evidence>
<dbReference type="Proteomes" id="UP000238206">
    <property type="component" value="Unassembled WGS sequence"/>
</dbReference>
<accession>A0A2S8IJZ2</accession>
<keyword evidence="2" id="KW-0732">Signal</keyword>
<name>A0A2S8IJZ2_BURCE</name>
<sequence length="277" mass="31013">MKFLTLASRALTGCLLVAAMTACGKSEPTYSGISVTAHNYLPYNLDGFTITDAYGNKAGGGNSLPGGGGGVTCCYALKGTEFKVKWNYVDVDQWHKGNEETLHAEAKVVMPPSQAPEKVGDRILEVHFYPDRHVELQFPGALMDASRIPMIDVSRWMSSRYQAQLSKRYDERDDQQFRRIVRVVAMAWLKYRLTDLDDLQQYAYYNLLVNNRFDTHPEIQHILQADANKPGAFAKSMQSLSTSTRSELTSDKFEPVPVPVIPDGLVPPPRVEERKHG</sequence>
<dbReference type="EMBL" id="PUIQ01000033">
    <property type="protein sequence ID" value="PQP15083.1"/>
    <property type="molecule type" value="Genomic_DNA"/>
</dbReference>
<dbReference type="AlphaFoldDB" id="A0A2S8IJZ2"/>
<reference evidence="3 4" key="1">
    <citation type="submission" date="2018-02" db="EMBL/GenBank/DDBJ databases">
        <title>Draft genome sequencing of Burkholderia cepacia Y14-15.</title>
        <authorList>
            <person name="Zheng B.-X."/>
        </authorList>
    </citation>
    <scope>NUCLEOTIDE SEQUENCE [LARGE SCALE GENOMIC DNA]</scope>
    <source>
        <strain evidence="3 4">Y14-15</strain>
    </source>
</reference>
<evidence type="ECO:0000313" key="4">
    <source>
        <dbReference type="Proteomes" id="UP000238206"/>
    </source>
</evidence>
<gene>
    <name evidence="3" type="ORF">C5615_24165</name>
</gene>
<feature type="chain" id="PRO_5015708611" description="DUF3304 domain-containing protein" evidence="2">
    <location>
        <begin position="25"/>
        <end position="277"/>
    </location>
</feature>
<comment type="caution">
    <text evidence="3">The sequence shown here is derived from an EMBL/GenBank/DDBJ whole genome shotgun (WGS) entry which is preliminary data.</text>
</comment>
<feature type="region of interest" description="Disordered" evidence="1">
    <location>
        <begin position="238"/>
        <end position="277"/>
    </location>
</feature>
<organism evidence="3 4">
    <name type="scientific">Burkholderia cepacia</name>
    <name type="common">Pseudomonas cepacia</name>
    <dbReference type="NCBI Taxonomy" id="292"/>
    <lineage>
        <taxon>Bacteria</taxon>
        <taxon>Pseudomonadati</taxon>
        <taxon>Pseudomonadota</taxon>
        <taxon>Betaproteobacteria</taxon>
        <taxon>Burkholderiales</taxon>
        <taxon>Burkholderiaceae</taxon>
        <taxon>Burkholderia</taxon>
        <taxon>Burkholderia cepacia complex</taxon>
    </lineage>
</organism>
<feature type="signal peptide" evidence="2">
    <location>
        <begin position="1"/>
        <end position="24"/>
    </location>
</feature>
<evidence type="ECO:0000256" key="2">
    <source>
        <dbReference type="SAM" id="SignalP"/>
    </source>
</evidence>
<dbReference type="PROSITE" id="PS51257">
    <property type="entry name" value="PROKAR_LIPOPROTEIN"/>
    <property type="match status" value="1"/>
</dbReference>
<feature type="compositionally biased region" description="Pro residues" evidence="1">
    <location>
        <begin position="256"/>
        <end position="269"/>
    </location>
</feature>
<protein>
    <recommendedName>
        <fullName evidence="5">DUF3304 domain-containing protein</fullName>
    </recommendedName>
</protein>